<evidence type="ECO:0008006" key="10">
    <source>
        <dbReference type="Google" id="ProtNLM"/>
    </source>
</evidence>
<evidence type="ECO:0000256" key="2">
    <source>
        <dbReference type="ARBA" id="ARBA00005577"/>
    </source>
</evidence>
<evidence type="ECO:0000256" key="1">
    <source>
        <dbReference type="ARBA" id="ARBA00004141"/>
    </source>
</evidence>
<feature type="transmembrane region" description="Helical" evidence="7">
    <location>
        <begin position="32"/>
        <end position="57"/>
    </location>
</feature>
<proteinExistence type="inferred from homology"/>
<comment type="subcellular location">
    <subcellularLocation>
        <location evidence="1">Membrane</location>
        <topology evidence="1">Multi-pass membrane protein</topology>
    </subcellularLocation>
</comment>
<feature type="transmembrane region" description="Helical" evidence="7">
    <location>
        <begin position="108"/>
        <end position="127"/>
    </location>
</feature>
<dbReference type="PANTHER" id="PTHR12889">
    <property type="entry name" value="GAMMA-SECRETASE SUBUNIT APH-1"/>
    <property type="match status" value="1"/>
</dbReference>
<evidence type="ECO:0000256" key="6">
    <source>
        <dbReference type="ARBA" id="ARBA00023136"/>
    </source>
</evidence>
<reference evidence="8" key="2">
    <citation type="submission" date="2023-05" db="EMBL/GenBank/DDBJ databases">
        <authorList>
            <person name="Fouks B."/>
        </authorList>
    </citation>
    <scope>NUCLEOTIDE SEQUENCE</scope>
    <source>
        <strain evidence="8">Stay&amp;Tobe</strain>
        <tissue evidence="8">Testes</tissue>
    </source>
</reference>
<keyword evidence="6 7" id="KW-0472">Membrane</keyword>
<dbReference type="GO" id="GO:0016020">
    <property type="term" value="C:membrane"/>
    <property type="evidence" value="ECO:0007669"/>
    <property type="project" value="UniProtKB-SubCell"/>
</dbReference>
<comment type="caution">
    <text evidence="8">The sequence shown here is derived from an EMBL/GenBank/DDBJ whole genome shotgun (WGS) entry which is preliminary data.</text>
</comment>
<feature type="transmembrane region" description="Helical" evidence="7">
    <location>
        <begin position="6"/>
        <end position="25"/>
    </location>
</feature>
<protein>
    <recommendedName>
        <fullName evidence="10">Gamma-secretase subunit Aph-1</fullName>
    </recommendedName>
</protein>
<feature type="non-terminal residue" evidence="8">
    <location>
        <position position="243"/>
    </location>
</feature>
<evidence type="ECO:0000256" key="4">
    <source>
        <dbReference type="ARBA" id="ARBA00022976"/>
    </source>
</evidence>
<name>A0AAD8E889_DIPPU</name>
<organism evidence="8 9">
    <name type="scientific">Diploptera punctata</name>
    <name type="common">Pacific beetle cockroach</name>
    <dbReference type="NCBI Taxonomy" id="6984"/>
    <lineage>
        <taxon>Eukaryota</taxon>
        <taxon>Metazoa</taxon>
        <taxon>Ecdysozoa</taxon>
        <taxon>Arthropoda</taxon>
        <taxon>Hexapoda</taxon>
        <taxon>Insecta</taxon>
        <taxon>Pterygota</taxon>
        <taxon>Neoptera</taxon>
        <taxon>Polyneoptera</taxon>
        <taxon>Dictyoptera</taxon>
        <taxon>Blattodea</taxon>
        <taxon>Blaberoidea</taxon>
        <taxon>Blaberidae</taxon>
        <taxon>Diplopterinae</taxon>
        <taxon>Diploptera</taxon>
    </lineage>
</organism>
<feature type="transmembrane region" description="Helical" evidence="7">
    <location>
        <begin position="179"/>
        <end position="198"/>
    </location>
</feature>
<feature type="transmembrane region" description="Helical" evidence="7">
    <location>
        <begin position="147"/>
        <end position="172"/>
    </location>
</feature>
<accession>A0AAD8E889</accession>
<evidence type="ECO:0000256" key="7">
    <source>
        <dbReference type="SAM" id="Phobius"/>
    </source>
</evidence>
<dbReference type="Pfam" id="PF06105">
    <property type="entry name" value="Aph-1"/>
    <property type="match status" value="1"/>
</dbReference>
<dbReference type="InterPro" id="IPR009294">
    <property type="entry name" value="Aph-1"/>
</dbReference>
<dbReference type="Proteomes" id="UP001233999">
    <property type="component" value="Unassembled WGS sequence"/>
</dbReference>
<feature type="transmembrane region" description="Helical" evidence="7">
    <location>
        <begin position="63"/>
        <end position="85"/>
    </location>
</feature>
<evidence type="ECO:0000256" key="5">
    <source>
        <dbReference type="ARBA" id="ARBA00022989"/>
    </source>
</evidence>
<dbReference type="GO" id="GO:0007219">
    <property type="term" value="P:Notch signaling pathway"/>
    <property type="evidence" value="ECO:0007669"/>
    <property type="project" value="UniProtKB-KW"/>
</dbReference>
<feature type="transmembrane region" description="Helical" evidence="7">
    <location>
        <begin position="204"/>
        <end position="226"/>
    </location>
</feature>
<keyword evidence="9" id="KW-1185">Reference proteome</keyword>
<evidence type="ECO:0000256" key="3">
    <source>
        <dbReference type="ARBA" id="ARBA00022692"/>
    </source>
</evidence>
<dbReference type="AlphaFoldDB" id="A0AAD8E889"/>
<sequence length="243" mass="26807">MTIMEFFGCTFLAFGPPLAMFAFTIAKDPIRIIILIASAFFWLLSFLLSSFLWFIVIPLRSKLAFGLVFSVIFQEVFRFLIYKLLRKAESGLKKVTDNSEQITSNKHILAYVAGLGFGIISGAFSLVNVLADAVGPATMGLKDGSDLFFLASAATALCFILLHTFWSVIFFSAMDNRNYLHFVWVVGSHMLVSALTLLNQDELYLASLLPAYCVMVATGCMAYYVAGGTFYTFVAALHGAEIL</sequence>
<reference evidence="8" key="1">
    <citation type="journal article" date="2023" name="IScience">
        <title>Live-bearing cockroach genome reveals convergent evolutionary mechanisms linked to viviparity in insects and beyond.</title>
        <authorList>
            <person name="Fouks B."/>
            <person name="Harrison M.C."/>
            <person name="Mikhailova A.A."/>
            <person name="Marchal E."/>
            <person name="English S."/>
            <person name="Carruthers M."/>
            <person name="Jennings E.C."/>
            <person name="Chiamaka E.L."/>
            <person name="Frigard R.A."/>
            <person name="Pippel M."/>
            <person name="Attardo G.M."/>
            <person name="Benoit J.B."/>
            <person name="Bornberg-Bauer E."/>
            <person name="Tobe S.S."/>
        </authorList>
    </citation>
    <scope>NUCLEOTIDE SEQUENCE</scope>
    <source>
        <strain evidence="8">Stay&amp;Tobe</strain>
    </source>
</reference>
<gene>
    <name evidence="8" type="ORF">L9F63_024267</name>
</gene>
<comment type="similarity">
    <text evidence="2">Belongs to the APH-1 family.</text>
</comment>
<evidence type="ECO:0000313" key="9">
    <source>
        <dbReference type="Proteomes" id="UP001233999"/>
    </source>
</evidence>
<keyword evidence="4" id="KW-0914">Notch signaling pathway</keyword>
<keyword evidence="5 7" id="KW-1133">Transmembrane helix</keyword>
<dbReference type="EMBL" id="JASPKZ010008273">
    <property type="protein sequence ID" value="KAJ9580556.1"/>
    <property type="molecule type" value="Genomic_DNA"/>
</dbReference>
<dbReference type="GO" id="GO:0016485">
    <property type="term" value="P:protein processing"/>
    <property type="evidence" value="ECO:0007669"/>
    <property type="project" value="InterPro"/>
</dbReference>
<keyword evidence="3 7" id="KW-0812">Transmembrane</keyword>
<evidence type="ECO:0000313" key="8">
    <source>
        <dbReference type="EMBL" id="KAJ9580556.1"/>
    </source>
</evidence>